<dbReference type="GO" id="GO:0016740">
    <property type="term" value="F:transferase activity"/>
    <property type="evidence" value="ECO:0007669"/>
    <property type="project" value="UniProtKB-KW"/>
</dbReference>
<sequence>MKLLVFNVRYSPNLGDGVLALCLEAALRQAVPGLTVETIDLAGRDAYGAAGGARRRQALTLLGWLPAGLRR</sequence>
<feature type="non-terminal residue" evidence="1">
    <location>
        <position position="71"/>
    </location>
</feature>
<dbReference type="AlphaFoldDB" id="K2MCC4"/>
<dbReference type="Proteomes" id="UP000006786">
    <property type="component" value="Unassembled WGS sequence"/>
</dbReference>
<evidence type="ECO:0000313" key="2">
    <source>
        <dbReference type="Proteomes" id="UP000006786"/>
    </source>
</evidence>
<accession>K2MCC4</accession>
<protein>
    <submittedName>
        <fullName evidence="1">Polysaccharide pyruvyl transferase</fullName>
    </submittedName>
</protein>
<keyword evidence="1" id="KW-0808">Transferase</keyword>
<reference evidence="1 2" key="1">
    <citation type="journal article" date="2012" name="J. Bacteriol.">
        <title>Genome Sequence of Nitratireductor pacificus Type Strain pht-3B.</title>
        <authorList>
            <person name="Lai Q."/>
            <person name="Li G."/>
            <person name="Shao Z."/>
        </authorList>
    </citation>
    <scope>NUCLEOTIDE SEQUENCE [LARGE SCALE GENOMIC DNA]</scope>
    <source>
        <strain evidence="2">pht-3B</strain>
    </source>
</reference>
<proteinExistence type="predicted"/>
<dbReference type="EMBL" id="AMRM01000013">
    <property type="protein sequence ID" value="EKF18440.1"/>
    <property type="molecule type" value="Genomic_DNA"/>
</dbReference>
<keyword evidence="2" id="KW-1185">Reference proteome</keyword>
<organism evidence="1 2">
    <name type="scientific">Nitratireductor pacificus pht-3B</name>
    <dbReference type="NCBI Taxonomy" id="391937"/>
    <lineage>
        <taxon>Bacteria</taxon>
        <taxon>Pseudomonadati</taxon>
        <taxon>Pseudomonadota</taxon>
        <taxon>Alphaproteobacteria</taxon>
        <taxon>Hyphomicrobiales</taxon>
        <taxon>Phyllobacteriaceae</taxon>
        <taxon>Nitratireductor</taxon>
    </lineage>
</organism>
<name>K2MCC4_9HYPH</name>
<comment type="caution">
    <text evidence="1">The sequence shown here is derived from an EMBL/GenBank/DDBJ whole genome shotgun (WGS) entry which is preliminary data.</text>
</comment>
<evidence type="ECO:0000313" key="1">
    <source>
        <dbReference type="EMBL" id="EKF18440.1"/>
    </source>
</evidence>
<dbReference type="eggNOG" id="COG2327">
    <property type="taxonomic scope" value="Bacteria"/>
</dbReference>
<dbReference type="STRING" id="391937.NA2_12373"/>
<gene>
    <name evidence="1" type="ORF">NA2_12373</name>
</gene>